<gene>
    <name evidence="1" type="ORF">BDN70DRAFT_518678</name>
</gene>
<dbReference type="AlphaFoldDB" id="A0A9P6CVE3"/>
<accession>A0A9P6CVE3</accession>
<keyword evidence="2" id="KW-1185">Reference proteome</keyword>
<sequence>MPKSMPALPAELQDEIIDSVASDYSNEATRSKALSSLAIASSSFRDRVNRHRFKDISIRHLRDMISLHDVLQTEWKWKERKKRLSAHVRRLEVDMENDDADAYSLRDHEIGQVLVNALQYNTRPTLSTSLTFIWDVRPKTAKHGVKGLLRWTKLGPGVQSAFRRILQNPALSTLKVYSLCAVPRDLLQLCKATAYTFADVTFQTPSSKNKSRRRTLRPAKPVEAEGILDPRQLKRITSFTTSHSTALVSLLGVNATSHGEEPPQFDQIQYLACCICNEREYHRTTELMQRAKTTRYLSLTILEPMVLPKPLPYDCFNNLNRLRVEYYGALRPLNSNYQQNVCNIVNPFLPSLPPVHSLQLCFTIFSTNDRDTELDSIFDWHDFSVIDDFLARSPPSMLKVIEIHIDVFATVGYSEGEFTLLENRLTDEGPLYVREVFFPKLAELATPTLQVYVEPFLTDEFEPGQLSCDPCYGLNIGSCILRKSE</sequence>
<evidence type="ECO:0000313" key="2">
    <source>
        <dbReference type="Proteomes" id="UP000807469"/>
    </source>
</evidence>
<name>A0A9P6CVE3_9AGAR</name>
<proteinExistence type="predicted"/>
<evidence type="ECO:0000313" key="1">
    <source>
        <dbReference type="EMBL" id="KAF9481626.1"/>
    </source>
</evidence>
<comment type="caution">
    <text evidence="1">The sequence shown here is derived from an EMBL/GenBank/DDBJ whole genome shotgun (WGS) entry which is preliminary data.</text>
</comment>
<dbReference type="Proteomes" id="UP000807469">
    <property type="component" value="Unassembled WGS sequence"/>
</dbReference>
<protein>
    <submittedName>
        <fullName evidence="1">Uncharacterized protein</fullName>
    </submittedName>
</protein>
<dbReference type="EMBL" id="MU155176">
    <property type="protein sequence ID" value="KAF9481626.1"/>
    <property type="molecule type" value="Genomic_DNA"/>
</dbReference>
<reference evidence="1" key="1">
    <citation type="submission" date="2020-11" db="EMBL/GenBank/DDBJ databases">
        <authorList>
            <consortium name="DOE Joint Genome Institute"/>
            <person name="Ahrendt S."/>
            <person name="Riley R."/>
            <person name="Andreopoulos W."/>
            <person name="Labutti K."/>
            <person name="Pangilinan J."/>
            <person name="Ruiz-Duenas F.J."/>
            <person name="Barrasa J.M."/>
            <person name="Sanchez-Garcia M."/>
            <person name="Camarero S."/>
            <person name="Miyauchi S."/>
            <person name="Serrano A."/>
            <person name="Linde D."/>
            <person name="Babiker R."/>
            <person name="Drula E."/>
            <person name="Ayuso-Fernandez I."/>
            <person name="Pacheco R."/>
            <person name="Padilla G."/>
            <person name="Ferreira P."/>
            <person name="Barriuso J."/>
            <person name="Kellner H."/>
            <person name="Castanera R."/>
            <person name="Alfaro M."/>
            <person name="Ramirez L."/>
            <person name="Pisabarro A.G."/>
            <person name="Kuo A."/>
            <person name="Tritt A."/>
            <person name="Lipzen A."/>
            <person name="He G."/>
            <person name="Yan M."/>
            <person name="Ng V."/>
            <person name="Cullen D."/>
            <person name="Martin F."/>
            <person name="Rosso M.-N."/>
            <person name="Henrissat B."/>
            <person name="Hibbett D."/>
            <person name="Martinez A.T."/>
            <person name="Grigoriev I.V."/>
        </authorList>
    </citation>
    <scope>NUCLEOTIDE SEQUENCE</scope>
    <source>
        <strain evidence="1">CIRM-BRFM 674</strain>
    </source>
</reference>
<organism evidence="1 2">
    <name type="scientific">Pholiota conissans</name>
    <dbReference type="NCBI Taxonomy" id="109636"/>
    <lineage>
        <taxon>Eukaryota</taxon>
        <taxon>Fungi</taxon>
        <taxon>Dikarya</taxon>
        <taxon>Basidiomycota</taxon>
        <taxon>Agaricomycotina</taxon>
        <taxon>Agaricomycetes</taxon>
        <taxon>Agaricomycetidae</taxon>
        <taxon>Agaricales</taxon>
        <taxon>Agaricineae</taxon>
        <taxon>Strophariaceae</taxon>
        <taxon>Pholiota</taxon>
    </lineage>
</organism>